<dbReference type="AlphaFoldDB" id="A0A7V8NLG5"/>
<comment type="caution">
    <text evidence="1">The sequence shown here is derived from an EMBL/GenBank/DDBJ whole genome shotgun (WGS) entry which is preliminary data.</text>
</comment>
<dbReference type="EMBL" id="JACDQQ010000104">
    <property type="protein sequence ID" value="MBA0083558.1"/>
    <property type="molecule type" value="Genomic_DNA"/>
</dbReference>
<reference evidence="1" key="1">
    <citation type="submission" date="2020-06" db="EMBL/GenBank/DDBJ databases">
        <title>Legume-microbial interactions unlock mineral nutrients during tropical forest succession.</title>
        <authorList>
            <person name="Epihov D.Z."/>
        </authorList>
    </citation>
    <scope>NUCLEOTIDE SEQUENCE [LARGE SCALE GENOMIC DNA]</scope>
    <source>
        <strain evidence="1">Pan2503</strain>
    </source>
</reference>
<keyword evidence="2" id="KW-1185">Reference proteome</keyword>
<evidence type="ECO:0000313" key="1">
    <source>
        <dbReference type="EMBL" id="MBA0083558.1"/>
    </source>
</evidence>
<gene>
    <name evidence="1" type="ORF">HRJ53_01040</name>
</gene>
<accession>A0A7V8NLG5</accession>
<sequence>MPIVVDTAVPMVVSAVKPKPKANGLAKFEGFVLHANNAQITARAKESELTILTFPLSQEAAQKMQQIVDKGGYQYGDKVTIYYNPTTMQAMKFKGKPSKPI</sequence>
<name>A0A7V8NLG5_9BACT</name>
<dbReference type="Proteomes" id="UP000567293">
    <property type="component" value="Unassembled WGS sequence"/>
</dbReference>
<organism evidence="1 2">
    <name type="scientific">Candidatus Acidiferrum panamense</name>
    <dbReference type="NCBI Taxonomy" id="2741543"/>
    <lineage>
        <taxon>Bacteria</taxon>
        <taxon>Pseudomonadati</taxon>
        <taxon>Acidobacteriota</taxon>
        <taxon>Terriglobia</taxon>
        <taxon>Candidatus Acidiferrales</taxon>
        <taxon>Candidatus Acidiferrum</taxon>
    </lineage>
</organism>
<proteinExistence type="predicted"/>
<evidence type="ECO:0000313" key="2">
    <source>
        <dbReference type="Proteomes" id="UP000567293"/>
    </source>
</evidence>
<protein>
    <submittedName>
        <fullName evidence="1">Uncharacterized protein</fullName>
    </submittedName>
</protein>